<dbReference type="InParanoid" id="A0A423PM32"/>
<comment type="caution">
    <text evidence="2">The sequence shown here is derived from an EMBL/GenBank/DDBJ whole genome shotgun (WGS) entry which is preliminary data.</text>
</comment>
<feature type="transmembrane region" description="Helical" evidence="1">
    <location>
        <begin position="54"/>
        <end position="71"/>
    </location>
</feature>
<organism evidence="2 3">
    <name type="scientific">Salinisphaera japonica YTM-1</name>
    <dbReference type="NCBI Taxonomy" id="1209778"/>
    <lineage>
        <taxon>Bacteria</taxon>
        <taxon>Pseudomonadati</taxon>
        <taxon>Pseudomonadota</taxon>
        <taxon>Gammaproteobacteria</taxon>
        <taxon>Salinisphaerales</taxon>
        <taxon>Salinisphaeraceae</taxon>
        <taxon>Salinisphaera</taxon>
    </lineage>
</organism>
<keyword evidence="3" id="KW-1185">Reference proteome</keyword>
<protein>
    <submittedName>
        <fullName evidence="2">Uncharacterized protein</fullName>
    </submittedName>
</protein>
<dbReference type="OrthoDB" id="9994958at2"/>
<reference evidence="2 3" key="1">
    <citation type="submission" date="2013-10" db="EMBL/GenBank/DDBJ databases">
        <title>Salinisphaera japonica YTM-1 Genome Sequencing.</title>
        <authorList>
            <person name="Lai Q."/>
            <person name="Li C."/>
            <person name="Shao Z."/>
        </authorList>
    </citation>
    <scope>NUCLEOTIDE SEQUENCE [LARGE SCALE GENOMIC DNA]</scope>
    <source>
        <strain evidence="2 3">YTM-1</strain>
    </source>
</reference>
<dbReference type="AlphaFoldDB" id="A0A423PM32"/>
<dbReference type="RefSeq" id="WP_123658660.1">
    <property type="nucleotide sequence ID" value="NZ_AYKG01000034.1"/>
</dbReference>
<evidence type="ECO:0000313" key="2">
    <source>
        <dbReference type="EMBL" id="ROO26639.1"/>
    </source>
</evidence>
<accession>A0A423PM32</accession>
<sequence>MLLNLLTAGAACALGAFLIALRIGEPGRVQRAGALFVAMLSLMLAVIFPGAELFFGFVGIVAAIAYAIPAVRSIRSTSEDE</sequence>
<keyword evidence="1" id="KW-1133">Transmembrane helix</keyword>
<keyword evidence="1" id="KW-0472">Membrane</keyword>
<gene>
    <name evidence="2" type="ORF">SAJA_10865</name>
</gene>
<evidence type="ECO:0000256" key="1">
    <source>
        <dbReference type="SAM" id="Phobius"/>
    </source>
</evidence>
<name>A0A423PM32_9GAMM</name>
<evidence type="ECO:0000313" key="3">
    <source>
        <dbReference type="Proteomes" id="UP000285310"/>
    </source>
</evidence>
<keyword evidence="1" id="KW-0812">Transmembrane</keyword>
<dbReference type="EMBL" id="AYKG01000034">
    <property type="protein sequence ID" value="ROO26639.1"/>
    <property type="molecule type" value="Genomic_DNA"/>
</dbReference>
<feature type="transmembrane region" description="Helical" evidence="1">
    <location>
        <begin position="6"/>
        <end position="24"/>
    </location>
</feature>
<dbReference type="Proteomes" id="UP000285310">
    <property type="component" value="Unassembled WGS sequence"/>
</dbReference>
<proteinExistence type="predicted"/>